<organism evidence="1">
    <name type="scientific">Anguilla anguilla</name>
    <name type="common">European freshwater eel</name>
    <name type="synonym">Muraena anguilla</name>
    <dbReference type="NCBI Taxonomy" id="7936"/>
    <lineage>
        <taxon>Eukaryota</taxon>
        <taxon>Metazoa</taxon>
        <taxon>Chordata</taxon>
        <taxon>Craniata</taxon>
        <taxon>Vertebrata</taxon>
        <taxon>Euteleostomi</taxon>
        <taxon>Actinopterygii</taxon>
        <taxon>Neopterygii</taxon>
        <taxon>Teleostei</taxon>
        <taxon>Anguilliformes</taxon>
        <taxon>Anguillidae</taxon>
        <taxon>Anguilla</taxon>
    </lineage>
</organism>
<dbReference type="AlphaFoldDB" id="A0A0E9UFX0"/>
<protein>
    <submittedName>
        <fullName evidence="1">Uncharacterized protein</fullName>
    </submittedName>
</protein>
<evidence type="ECO:0000313" key="1">
    <source>
        <dbReference type="EMBL" id="JAH64706.1"/>
    </source>
</evidence>
<name>A0A0E9UFX0_ANGAN</name>
<dbReference type="EMBL" id="GBXM01043871">
    <property type="protein sequence ID" value="JAH64706.1"/>
    <property type="molecule type" value="Transcribed_RNA"/>
</dbReference>
<reference evidence="1" key="1">
    <citation type="submission" date="2014-11" db="EMBL/GenBank/DDBJ databases">
        <authorList>
            <person name="Amaro Gonzalez C."/>
        </authorList>
    </citation>
    <scope>NUCLEOTIDE SEQUENCE</scope>
</reference>
<reference evidence="1" key="2">
    <citation type="journal article" date="2015" name="Fish Shellfish Immunol.">
        <title>Early steps in the European eel (Anguilla anguilla)-Vibrio vulnificus interaction in the gills: Role of the RtxA13 toxin.</title>
        <authorList>
            <person name="Callol A."/>
            <person name="Pajuelo D."/>
            <person name="Ebbesson L."/>
            <person name="Teles M."/>
            <person name="MacKenzie S."/>
            <person name="Amaro C."/>
        </authorList>
    </citation>
    <scope>NUCLEOTIDE SEQUENCE</scope>
</reference>
<sequence length="25" mass="2902">MSETALSSKQVVNFILYTTYKHFHG</sequence>
<accession>A0A0E9UFX0</accession>
<proteinExistence type="predicted"/>